<organism evidence="2 3">
    <name type="scientific">Drosophila gunungcola</name>
    <name type="common">fruit fly</name>
    <dbReference type="NCBI Taxonomy" id="103775"/>
    <lineage>
        <taxon>Eukaryota</taxon>
        <taxon>Metazoa</taxon>
        <taxon>Ecdysozoa</taxon>
        <taxon>Arthropoda</taxon>
        <taxon>Hexapoda</taxon>
        <taxon>Insecta</taxon>
        <taxon>Pterygota</taxon>
        <taxon>Neoptera</taxon>
        <taxon>Endopterygota</taxon>
        <taxon>Diptera</taxon>
        <taxon>Brachycera</taxon>
        <taxon>Muscomorpha</taxon>
        <taxon>Ephydroidea</taxon>
        <taxon>Drosophilidae</taxon>
        <taxon>Drosophila</taxon>
        <taxon>Sophophora</taxon>
    </lineage>
</organism>
<evidence type="ECO:0000313" key="2">
    <source>
        <dbReference type="EMBL" id="KAI8044738.1"/>
    </source>
</evidence>
<protein>
    <submittedName>
        <fullName evidence="2">Uncharacterized protein</fullName>
    </submittedName>
</protein>
<dbReference type="AlphaFoldDB" id="A0A9P9YXR3"/>
<name>A0A9P9YXR3_9MUSC</name>
<reference evidence="2" key="1">
    <citation type="journal article" date="2023" name="Genome Biol. Evol.">
        <title>Long-read-based Genome Assembly of Drosophila gunungcola Reveals Fewer Chemosensory Genes in Flower-breeding Species.</title>
        <authorList>
            <person name="Negi A."/>
            <person name="Liao B.Y."/>
            <person name="Yeh S.D."/>
        </authorList>
    </citation>
    <scope>NUCLEOTIDE SEQUENCE</scope>
    <source>
        <strain evidence="2">Sukarami</strain>
    </source>
</reference>
<dbReference type="Proteomes" id="UP001059596">
    <property type="component" value="Chromosome 3R"/>
</dbReference>
<accession>A0A9P9YXR3</accession>
<evidence type="ECO:0000256" key="1">
    <source>
        <dbReference type="SAM" id="MobiDB-lite"/>
    </source>
</evidence>
<keyword evidence="3" id="KW-1185">Reference proteome</keyword>
<gene>
    <name evidence="2" type="ORF">M5D96_000910</name>
</gene>
<evidence type="ECO:0000313" key="3">
    <source>
        <dbReference type="Proteomes" id="UP001059596"/>
    </source>
</evidence>
<proteinExistence type="predicted"/>
<comment type="caution">
    <text evidence="2">The sequence shown here is derived from an EMBL/GenBank/DDBJ whole genome shotgun (WGS) entry which is preliminary data.</text>
</comment>
<sequence>MKIRNIIEQHYRAKGKQIETDSAEQTPKTPVAPSGRSGTRQSVKSIIKQEKIKEMIEQIATMDLTRICDLEKTSTKDCLKQVIDKIDDGEVLKPK</sequence>
<dbReference type="EMBL" id="JAMKOV010000001">
    <property type="protein sequence ID" value="KAI8044738.1"/>
    <property type="molecule type" value="Genomic_DNA"/>
</dbReference>
<feature type="region of interest" description="Disordered" evidence="1">
    <location>
        <begin position="13"/>
        <end position="44"/>
    </location>
</feature>